<dbReference type="AlphaFoldDB" id="A0A835M9N3"/>
<organism evidence="6 7">
    <name type="scientific">Coptis chinensis</name>
    <dbReference type="NCBI Taxonomy" id="261450"/>
    <lineage>
        <taxon>Eukaryota</taxon>
        <taxon>Viridiplantae</taxon>
        <taxon>Streptophyta</taxon>
        <taxon>Embryophyta</taxon>
        <taxon>Tracheophyta</taxon>
        <taxon>Spermatophyta</taxon>
        <taxon>Magnoliopsida</taxon>
        <taxon>Ranunculales</taxon>
        <taxon>Ranunculaceae</taxon>
        <taxon>Coptidoideae</taxon>
        <taxon>Coptis</taxon>
    </lineage>
</organism>
<dbReference type="PROSITE" id="PS51578">
    <property type="entry name" value="SAM_MT43_SET2_2"/>
    <property type="match status" value="1"/>
</dbReference>
<keyword evidence="2" id="KW-0863">Zinc-finger</keyword>
<dbReference type="Gene3D" id="3.30.40.10">
    <property type="entry name" value="Zinc/RING finger domain, C3HC4 (zinc finger)"/>
    <property type="match status" value="1"/>
</dbReference>
<evidence type="ECO:0000256" key="2">
    <source>
        <dbReference type="ARBA" id="ARBA00022771"/>
    </source>
</evidence>
<gene>
    <name evidence="6" type="ORF">IFM89_026477</name>
</gene>
<feature type="region of interest" description="Disordered" evidence="4">
    <location>
        <begin position="90"/>
        <end position="111"/>
    </location>
</feature>
<dbReference type="Proteomes" id="UP000631114">
    <property type="component" value="Unassembled WGS sequence"/>
</dbReference>
<dbReference type="InterPro" id="IPR013083">
    <property type="entry name" value="Znf_RING/FYVE/PHD"/>
</dbReference>
<sequence length="280" mass="31973">MSDSFISSSLCSISTCSTSSLNLYSVYVNYENQLDSCNSDMVKSVERNDLFTWDERLRFPIVKKESISPIKNGFGIKVINRSLITSDEMGMGMASPTSKRSRNLTSCTSTTTTTTTTSSKCLEDRVNDWVKKKVENGVPEIECCLPFLDKAPKLVECRVCSKYIYSDKVLCSVSGCQQSYHLQCAKETLGFSHLRSFKCPQHGCFLCKQKGWWKCIRCTMAAHSKCAPWPDRVMHTNKPRQAVCWRHPTNWRLEKKVKLFFPLKASHGKLPMWFSEKESF</sequence>
<evidence type="ECO:0000256" key="3">
    <source>
        <dbReference type="ARBA" id="ARBA00022833"/>
    </source>
</evidence>
<keyword evidence="1" id="KW-0479">Metal-binding</keyword>
<evidence type="ECO:0000259" key="5">
    <source>
        <dbReference type="SMART" id="SM00249"/>
    </source>
</evidence>
<reference evidence="6 7" key="1">
    <citation type="submission" date="2020-10" db="EMBL/GenBank/DDBJ databases">
        <title>The Coptis chinensis genome and diversification of protoberbering-type alkaloids.</title>
        <authorList>
            <person name="Wang B."/>
            <person name="Shu S."/>
            <person name="Song C."/>
            <person name="Liu Y."/>
        </authorList>
    </citation>
    <scope>NUCLEOTIDE SEQUENCE [LARGE SCALE GENOMIC DNA]</scope>
    <source>
        <strain evidence="6">HL-2020</strain>
        <tissue evidence="6">Leaf</tissue>
    </source>
</reference>
<protein>
    <recommendedName>
        <fullName evidence="5">Zinc finger PHD-type domain-containing protein</fullName>
    </recommendedName>
</protein>
<proteinExistence type="predicted"/>
<dbReference type="InterPro" id="IPR001965">
    <property type="entry name" value="Znf_PHD"/>
</dbReference>
<dbReference type="SMART" id="SM00249">
    <property type="entry name" value="PHD"/>
    <property type="match status" value="1"/>
</dbReference>
<name>A0A835M9N3_9MAGN</name>
<dbReference type="GO" id="GO:0008270">
    <property type="term" value="F:zinc ion binding"/>
    <property type="evidence" value="ECO:0007669"/>
    <property type="project" value="UniProtKB-KW"/>
</dbReference>
<dbReference type="EMBL" id="JADFTS010000003">
    <property type="protein sequence ID" value="KAF9615806.1"/>
    <property type="molecule type" value="Genomic_DNA"/>
</dbReference>
<evidence type="ECO:0000256" key="4">
    <source>
        <dbReference type="SAM" id="MobiDB-lite"/>
    </source>
</evidence>
<evidence type="ECO:0000313" key="6">
    <source>
        <dbReference type="EMBL" id="KAF9615806.1"/>
    </source>
</evidence>
<accession>A0A835M9N3</accession>
<feature type="domain" description="Zinc finger PHD-type" evidence="5">
    <location>
        <begin position="156"/>
        <end position="203"/>
    </location>
</feature>
<evidence type="ECO:0000256" key="1">
    <source>
        <dbReference type="ARBA" id="ARBA00022723"/>
    </source>
</evidence>
<comment type="caution">
    <text evidence="6">The sequence shown here is derived from an EMBL/GenBank/DDBJ whole genome shotgun (WGS) entry which is preliminary data.</text>
</comment>
<keyword evidence="3" id="KW-0862">Zinc</keyword>
<evidence type="ECO:0000313" key="7">
    <source>
        <dbReference type="Proteomes" id="UP000631114"/>
    </source>
</evidence>
<dbReference type="OrthoDB" id="422362at2759"/>
<dbReference type="InterPro" id="IPR025787">
    <property type="entry name" value="Hist-Lys_N-MeTrfase_SET2_plant"/>
</dbReference>
<keyword evidence="7" id="KW-1185">Reference proteome</keyword>